<organism evidence="1 2">
    <name type="scientific">Enterococcus wangshanyuanii</name>
    <dbReference type="NCBI Taxonomy" id="2005703"/>
    <lineage>
        <taxon>Bacteria</taxon>
        <taxon>Bacillati</taxon>
        <taxon>Bacillota</taxon>
        <taxon>Bacilli</taxon>
        <taxon>Lactobacillales</taxon>
        <taxon>Enterococcaceae</taxon>
        <taxon>Enterococcus</taxon>
    </lineage>
</organism>
<dbReference type="Proteomes" id="UP000630615">
    <property type="component" value="Unassembled WGS sequence"/>
</dbReference>
<gene>
    <name evidence="1" type="ORF">GCM10011573_25690</name>
</gene>
<protein>
    <submittedName>
        <fullName evidence="1">Uncharacterized protein</fullName>
    </submittedName>
</protein>
<evidence type="ECO:0000313" key="2">
    <source>
        <dbReference type="Proteomes" id="UP000630615"/>
    </source>
</evidence>
<dbReference type="RefSeq" id="WP_088270553.1">
    <property type="nucleotide sequence ID" value="NZ_BMKI01000006.1"/>
</dbReference>
<keyword evidence="2" id="KW-1185">Reference proteome</keyword>
<proteinExistence type="predicted"/>
<name>A0ABQ1PD88_9ENTE</name>
<dbReference type="EMBL" id="BMKI01000006">
    <property type="protein sequence ID" value="GGC94908.1"/>
    <property type="molecule type" value="Genomic_DNA"/>
</dbReference>
<comment type="caution">
    <text evidence="1">The sequence shown here is derived from an EMBL/GenBank/DDBJ whole genome shotgun (WGS) entry which is preliminary data.</text>
</comment>
<evidence type="ECO:0000313" key="1">
    <source>
        <dbReference type="EMBL" id="GGC94908.1"/>
    </source>
</evidence>
<sequence length="109" mass="12972">MSGICKTEYEVERWWCELERVLFEELDHKLKRKGISETEFESDIHDLKTEIGDELSAGYNRVHVMFVSDYSKEGMPVKIIKSEFIKIYEEFEYVADGRIHAMIDMKEEI</sequence>
<accession>A0ABQ1PD88</accession>
<reference evidence="2" key="1">
    <citation type="journal article" date="2019" name="Int. J. Syst. Evol. Microbiol.">
        <title>The Global Catalogue of Microorganisms (GCM) 10K type strain sequencing project: providing services to taxonomists for standard genome sequencing and annotation.</title>
        <authorList>
            <consortium name="The Broad Institute Genomics Platform"/>
            <consortium name="The Broad Institute Genome Sequencing Center for Infectious Disease"/>
            <person name="Wu L."/>
            <person name="Ma J."/>
        </authorList>
    </citation>
    <scope>NUCLEOTIDE SEQUENCE [LARGE SCALE GENOMIC DNA]</scope>
    <source>
        <strain evidence="2">CGMCC 1.15942</strain>
    </source>
</reference>